<dbReference type="InterPro" id="IPR004045">
    <property type="entry name" value="Glutathione_S-Trfase_N"/>
</dbReference>
<reference evidence="4" key="2">
    <citation type="submission" date="2023-06" db="EMBL/GenBank/DDBJ databases">
        <authorList>
            <consortium name="Lawrence Berkeley National Laboratory"/>
            <person name="Mondo S.J."/>
            <person name="Hensen N."/>
            <person name="Bonometti L."/>
            <person name="Westerberg I."/>
            <person name="Brannstrom I.O."/>
            <person name="Guillou S."/>
            <person name="Cros-Aarteil S."/>
            <person name="Calhoun S."/>
            <person name="Haridas S."/>
            <person name="Kuo A."/>
            <person name="Pangilinan J."/>
            <person name="Riley R."/>
            <person name="Labutti K."/>
            <person name="Andreopoulos B."/>
            <person name="Lipzen A."/>
            <person name="Chen C."/>
            <person name="Yanf M."/>
            <person name="Daum C."/>
            <person name="Ng V."/>
            <person name="Clum A."/>
            <person name="Steindorff A."/>
            <person name="Ohm R."/>
            <person name="Martin F."/>
            <person name="Silar P."/>
            <person name="Natvig D."/>
            <person name="Lalanne C."/>
            <person name="Gautier V."/>
            <person name="Ament-Velasquez S.L."/>
            <person name="Kruys A."/>
            <person name="Hutchinson M.I."/>
            <person name="Powell A.J."/>
            <person name="Barry K."/>
            <person name="Miller A.N."/>
            <person name="Grigoriev I.V."/>
            <person name="Debuchy R."/>
            <person name="Gladieux P."/>
            <person name="Thoren M.H."/>
            <person name="Johannesson H."/>
        </authorList>
    </citation>
    <scope>NUCLEOTIDE SEQUENCE</scope>
    <source>
        <strain evidence="4">CBS 333.67</strain>
    </source>
</reference>
<name>A0AAJ0M312_9PEZI</name>
<proteinExistence type="inferred from homology"/>
<gene>
    <name evidence="4" type="ORF">B0T15DRAFT_553608</name>
</gene>
<dbReference type="PROSITE" id="PS50405">
    <property type="entry name" value="GST_CTER"/>
    <property type="match status" value="1"/>
</dbReference>
<dbReference type="InterPro" id="IPR036249">
    <property type="entry name" value="Thioredoxin-like_sf"/>
</dbReference>
<reference evidence="4" key="1">
    <citation type="journal article" date="2023" name="Mol. Phylogenet. Evol.">
        <title>Genome-scale phylogeny and comparative genomics of the fungal order Sordariales.</title>
        <authorList>
            <person name="Hensen N."/>
            <person name="Bonometti L."/>
            <person name="Westerberg I."/>
            <person name="Brannstrom I.O."/>
            <person name="Guillou S."/>
            <person name="Cros-Aarteil S."/>
            <person name="Calhoun S."/>
            <person name="Haridas S."/>
            <person name="Kuo A."/>
            <person name="Mondo S."/>
            <person name="Pangilinan J."/>
            <person name="Riley R."/>
            <person name="LaButti K."/>
            <person name="Andreopoulos B."/>
            <person name="Lipzen A."/>
            <person name="Chen C."/>
            <person name="Yan M."/>
            <person name="Daum C."/>
            <person name="Ng V."/>
            <person name="Clum A."/>
            <person name="Steindorff A."/>
            <person name="Ohm R.A."/>
            <person name="Martin F."/>
            <person name="Silar P."/>
            <person name="Natvig D.O."/>
            <person name="Lalanne C."/>
            <person name="Gautier V."/>
            <person name="Ament-Velasquez S.L."/>
            <person name="Kruys A."/>
            <person name="Hutchinson M.I."/>
            <person name="Powell A.J."/>
            <person name="Barry K."/>
            <person name="Miller A.N."/>
            <person name="Grigoriev I.V."/>
            <person name="Debuchy R."/>
            <person name="Gladieux P."/>
            <person name="Hiltunen Thoren M."/>
            <person name="Johannesson H."/>
        </authorList>
    </citation>
    <scope>NUCLEOTIDE SEQUENCE</scope>
    <source>
        <strain evidence="4">CBS 333.67</strain>
    </source>
</reference>
<sequence>MGSIVHLKPLKLYSHKRGPNPWKVAVILEELAIPYFSEYVEFEDTKVEPYILLNPNGKLPVLEDPNQEIVLFESGAIIEYLVDQYDVDGKLTPESPQEKWLARSWLHLQMSAQGPACGYKIWLNRTYAPDALVAANEFFTKEIQRVVGVLDGQLQRRKDPFLLGPKMSYADLAFVPHYLMLSLFVPGYDPAVEYPHFAAWLERMKEQSSVKKIVAAKEALLK</sequence>
<dbReference type="InterPro" id="IPR040079">
    <property type="entry name" value="Glutathione_S-Trfase"/>
</dbReference>
<dbReference type="AlphaFoldDB" id="A0AAJ0M312"/>
<accession>A0AAJ0M312</accession>
<dbReference type="Pfam" id="PF14497">
    <property type="entry name" value="GST_C_3"/>
    <property type="match status" value="1"/>
</dbReference>
<dbReference type="SFLD" id="SFLDS00019">
    <property type="entry name" value="Glutathione_Transferase_(cytos"/>
    <property type="match status" value="1"/>
</dbReference>
<protein>
    <submittedName>
        <fullName evidence="4">Glutathione-s-transferase</fullName>
    </submittedName>
</protein>
<comment type="similarity">
    <text evidence="1">Belongs to the GST superfamily.</text>
</comment>
<dbReference type="PANTHER" id="PTHR44051">
    <property type="entry name" value="GLUTATHIONE S-TRANSFERASE-RELATED"/>
    <property type="match status" value="1"/>
</dbReference>
<evidence type="ECO:0000256" key="1">
    <source>
        <dbReference type="ARBA" id="ARBA00007409"/>
    </source>
</evidence>
<dbReference type="Gene3D" id="1.20.1050.130">
    <property type="match status" value="1"/>
</dbReference>
<dbReference type="InterPro" id="IPR004046">
    <property type="entry name" value="GST_C"/>
</dbReference>
<organism evidence="4 5">
    <name type="scientific">Chaetomium strumarium</name>
    <dbReference type="NCBI Taxonomy" id="1170767"/>
    <lineage>
        <taxon>Eukaryota</taxon>
        <taxon>Fungi</taxon>
        <taxon>Dikarya</taxon>
        <taxon>Ascomycota</taxon>
        <taxon>Pezizomycotina</taxon>
        <taxon>Sordariomycetes</taxon>
        <taxon>Sordariomycetidae</taxon>
        <taxon>Sordariales</taxon>
        <taxon>Chaetomiaceae</taxon>
        <taxon>Chaetomium</taxon>
    </lineage>
</organism>
<dbReference type="Pfam" id="PF02798">
    <property type="entry name" value="GST_N"/>
    <property type="match status" value="1"/>
</dbReference>
<dbReference type="CDD" id="cd03048">
    <property type="entry name" value="GST_N_Ure2p_like"/>
    <property type="match status" value="1"/>
</dbReference>
<dbReference type="PANTHER" id="PTHR44051:SF3">
    <property type="entry name" value="TRANSCRIPTIONAL REGULATOR URE2"/>
    <property type="match status" value="1"/>
</dbReference>
<dbReference type="SFLD" id="SFLDG00358">
    <property type="entry name" value="Main_(cytGST)"/>
    <property type="match status" value="1"/>
</dbReference>
<dbReference type="SUPFAM" id="SSF52833">
    <property type="entry name" value="Thioredoxin-like"/>
    <property type="match status" value="1"/>
</dbReference>
<dbReference type="SUPFAM" id="SSF47616">
    <property type="entry name" value="GST C-terminal domain-like"/>
    <property type="match status" value="1"/>
</dbReference>
<dbReference type="GeneID" id="87889155"/>
<evidence type="ECO:0000259" key="3">
    <source>
        <dbReference type="PROSITE" id="PS50405"/>
    </source>
</evidence>
<dbReference type="InterPro" id="IPR010987">
    <property type="entry name" value="Glutathione-S-Trfase_C-like"/>
</dbReference>
<comment type="caution">
    <text evidence="4">The sequence shown here is derived from an EMBL/GenBank/DDBJ whole genome shotgun (WGS) entry which is preliminary data.</text>
</comment>
<dbReference type="EMBL" id="JAUDZG010000003">
    <property type="protein sequence ID" value="KAK3307157.1"/>
    <property type="molecule type" value="Genomic_DNA"/>
</dbReference>
<dbReference type="InterPro" id="IPR036282">
    <property type="entry name" value="Glutathione-S-Trfase_C_sf"/>
</dbReference>
<dbReference type="RefSeq" id="XP_062722937.1">
    <property type="nucleotide sequence ID" value="XM_062870326.1"/>
</dbReference>
<dbReference type="Proteomes" id="UP001273166">
    <property type="component" value="Unassembled WGS sequence"/>
</dbReference>
<feature type="domain" description="GST C-terminal" evidence="3">
    <location>
        <begin position="95"/>
        <end position="222"/>
    </location>
</feature>
<feature type="domain" description="GST N-terminal" evidence="2">
    <location>
        <begin position="8"/>
        <end position="89"/>
    </location>
</feature>
<evidence type="ECO:0000259" key="2">
    <source>
        <dbReference type="PROSITE" id="PS50404"/>
    </source>
</evidence>
<evidence type="ECO:0000313" key="5">
    <source>
        <dbReference type="Proteomes" id="UP001273166"/>
    </source>
</evidence>
<dbReference type="PROSITE" id="PS50404">
    <property type="entry name" value="GST_NTER"/>
    <property type="match status" value="1"/>
</dbReference>
<evidence type="ECO:0000313" key="4">
    <source>
        <dbReference type="EMBL" id="KAK3307157.1"/>
    </source>
</evidence>
<keyword evidence="5" id="KW-1185">Reference proteome</keyword>